<evidence type="ECO:0000256" key="8">
    <source>
        <dbReference type="ARBA" id="ARBA00022989"/>
    </source>
</evidence>
<feature type="transmembrane region" description="Helical" evidence="13">
    <location>
        <begin position="80"/>
        <end position="99"/>
    </location>
</feature>
<dbReference type="SUPFAM" id="SSF63380">
    <property type="entry name" value="Riboflavin synthase domain-like"/>
    <property type="match status" value="1"/>
</dbReference>
<comment type="cofactor">
    <cofactor evidence="1">
        <name>FAD</name>
        <dbReference type="ChEBI" id="CHEBI:57692"/>
    </cofactor>
</comment>
<dbReference type="GO" id="GO:0016491">
    <property type="term" value="F:oxidoreductase activity"/>
    <property type="evidence" value="ECO:0007669"/>
    <property type="project" value="UniProtKB-KW"/>
</dbReference>
<dbReference type="InterPro" id="IPR013112">
    <property type="entry name" value="FAD-bd_8"/>
</dbReference>
<proteinExistence type="predicted"/>
<feature type="transmembrane region" description="Helical" evidence="13">
    <location>
        <begin position="119"/>
        <end position="140"/>
    </location>
</feature>
<dbReference type="InterPro" id="IPR017938">
    <property type="entry name" value="Riboflavin_synthase-like_b-brl"/>
</dbReference>
<name>A0A1H8LJG0_9BRAD</name>
<keyword evidence="4 13" id="KW-0812">Transmembrane</keyword>
<accession>A0A1H8LJG0</accession>
<comment type="subcellular location">
    <subcellularLocation>
        <location evidence="2">Membrane</location>
        <topology evidence="2">Multi-pass membrane protein</topology>
    </subcellularLocation>
</comment>
<dbReference type="GO" id="GO:0016020">
    <property type="term" value="C:membrane"/>
    <property type="evidence" value="ECO:0007669"/>
    <property type="project" value="UniProtKB-SubCell"/>
</dbReference>
<evidence type="ECO:0000256" key="2">
    <source>
        <dbReference type="ARBA" id="ARBA00004141"/>
    </source>
</evidence>
<evidence type="ECO:0000256" key="11">
    <source>
        <dbReference type="ARBA" id="ARBA00023014"/>
    </source>
</evidence>
<dbReference type="GO" id="GO:0051537">
    <property type="term" value="F:2 iron, 2 sulfur cluster binding"/>
    <property type="evidence" value="ECO:0007669"/>
    <property type="project" value="UniProtKB-KW"/>
</dbReference>
<sequence>MAAYGAGFRVWSVPLLTIAVPLGFVVWAFPHGLAPLRAAGIVTGWLGCGLLLVSLLLMLREPRLANWLGGLERMYRWHHVTGVAAYVFLLLHPLALAAGNWQTSWVLAWHTLSPVEESWPVWSGWLGLLLLMIGLAATFAPSIRYGAWRWLHALLGIGVVIGLVHLILLGIDEPVLPILAIAAAILGWRLLRGDLGLGARPYIVATARKLTARSVEIVLRPLADPVTLSTGQFVLVAFRNGPVYRGCGEFHPFTISSIDGDGALHLAVKALGDCTSRMLSIEPGVAARVIGGFGSFLSEVSGAPQLWIAGGIGVTPFVALLNDGRLRHPARLLYLYRREDDATYLRELRQIAATDPNLTLQTIVTGDELPDIEGLLPDARELSGVECYLCEPPGLVGALKQVLSARGVAAQHIHFENFEFR</sequence>
<dbReference type="InterPro" id="IPR017927">
    <property type="entry name" value="FAD-bd_FR_type"/>
</dbReference>
<keyword evidence="8 13" id="KW-1133">Transmembrane helix</keyword>
<dbReference type="Gene3D" id="2.40.30.10">
    <property type="entry name" value="Translation factors"/>
    <property type="match status" value="1"/>
</dbReference>
<evidence type="ECO:0000256" key="9">
    <source>
        <dbReference type="ARBA" id="ARBA00023002"/>
    </source>
</evidence>
<feature type="transmembrane region" description="Helical" evidence="13">
    <location>
        <begin position="36"/>
        <end position="59"/>
    </location>
</feature>
<dbReference type="Pfam" id="PF01794">
    <property type="entry name" value="Ferric_reduct"/>
    <property type="match status" value="1"/>
</dbReference>
<evidence type="ECO:0000256" key="10">
    <source>
        <dbReference type="ARBA" id="ARBA00023004"/>
    </source>
</evidence>
<organism evidence="15 16">
    <name type="scientific">Rhodopseudomonas pseudopalustris</name>
    <dbReference type="NCBI Taxonomy" id="1513892"/>
    <lineage>
        <taxon>Bacteria</taxon>
        <taxon>Pseudomonadati</taxon>
        <taxon>Pseudomonadota</taxon>
        <taxon>Alphaproteobacteria</taxon>
        <taxon>Hyphomicrobiales</taxon>
        <taxon>Nitrobacteraceae</taxon>
        <taxon>Rhodopseudomonas</taxon>
    </lineage>
</organism>
<evidence type="ECO:0000256" key="13">
    <source>
        <dbReference type="SAM" id="Phobius"/>
    </source>
</evidence>
<dbReference type="PANTHER" id="PTHR47354:SF8">
    <property type="entry name" value="1,2-PHENYLACETYL-COA EPOXIDASE, SUBUNIT E"/>
    <property type="match status" value="1"/>
</dbReference>
<reference evidence="16" key="1">
    <citation type="submission" date="2016-10" db="EMBL/GenBank/DDBJ databases">
        <authorList>
            <person name="Varghese N."/>
            <person name="Submissions S."/>
        </authorList>
    </citation>
    <scope>NUCLEOTIDE SEQUENCE [LARGE SCALE GENOMIC DNA]</scope>
    <source>
        <strain evidence="16">DSM 123</strain>
    </source>
</reference>
<dbReference type="PROSITE" id="PS51384">
    <property type="entry name" value="FAD_FR"/>
    <property type="match status" value="1"/>
</dbReference>
<dbReference type="GO" id="GO:0050660">
    <property type="term" value="F:flavin adenine dinucleotide binding"/>
    <property type="evidence" value="ECO:0007669"/>
    <property type="project" value="TreeGrafter"/>
</dbReference>
<feature type="transmembrane region" description="Helical" evidence="13">
    <location>
        <begin position="12"/>
        <end position="30"/>
    </location>
</feature>
<dbReference type="InterPro" id="IPR039261">
    <property type="entry name" value="FNR_nucleotide-bd"/>
</dbReference>
<dbReference type="PANTHER" id="PTHR47354">
    <property type="entry name" value="NADH OXIDOREDUCTASE HCR"/>
    <property type="match status" value="1"/>
</dbReference>
<dbReference type="AlphaFoldDB" id="A0A1H8LJG0"/>
<evidence type="ECO:0000313" key="16">
    <source>
        <dbReference type="Proteomes" id="UP000199615"/>
    </source>
</evidence>
<dbReference type="InterPro" id="IPR050415">
    <property type="entry name" value="MRET"/>
</dbReference>
<evidence type="ECO:0000256" key="12">
    <source>
        <dbReference type="ARBA" id="ARBA00023136"/>
    </source>
</evidence>
<dbReference type="InterPro" id="IPR013130">
    <property type="entry name" value="Fe3_Rdtase_TM_dom"/>
</dbReference>
<evidence type="ECO:0000259" key="14">
    <source>
        <dbReference type="PROSITE" id="PS51384"/>
    </source>
</evidence>
<dbReference type="Pfam" id="PF08022">
    <property type="entry name" value="FAD_binding_8"/>
    <property type="match status" value="1"/>
</dbReference>
<evidence type="ECO:0000256" key="5">
    <source>
        <dbReference type="ARBA" id="ARBA00022714"/>
    </source>
</evidence>
<feature type="transmembrane region" description="Helical" evidence="13">
    <location>
        <begin position="147"/>
        <end position="168"/>
    </location>
</feature>
<dbReference type="GO" id="GO:0046872">
    <property type="term" value="F:metal ion binding"/>
    <property type="evidence" value="ECO:0007669"/>
    <property type="project" value="UniProtKB-KW"/>
</dbReference>
<dbReference type="RefSeq" id="WP_092680999.1">
    <property type="nucleotide sequence ID" value="NZ_FODT01000001.1"/>
</dbReference>
<evidence type="ECO:0000256" key="7">
    <source>
        <dbReference type="ARBA" id="ARBA00022827"/>
    </source>
</evidence>
<keyword evidence="6" id="KW-0479">Metal-binding</keyword>
<keyword evidence="10" id="KW-0408">Iron</keyword>
<protein>
    <submittedName>
        <fullName evidence="15">Predicted ferric reductase</fullName>
    </submittedName>
</protein>
<dbReference type="OrthoDB" id="9792185at2"/>
<keyword evidence="7" id="KW-0274">FAD</keyword>
<evidence type="ECO:0000256" key="3">
    <source>
        <dbReference type="ARBA" id="ARBA00022630"/>
    </source>
</evidence>
<evidence type="ECO:0000256" key="6">
    <source>
        <dbReference type="ARBA" id="ARBA00022723"/>
    </source>
</evidence>
<feature type="domain" description="FAD-binding FR-type" evidence="14">
    <location>
        <begin position="197"/>
        <end position="299"/>
    </location>
</feature>
<dbReference type="SUPFAM" id="SSF52343">
    <property type="entry name" value="Ferredoxin reductase-like, C-terminal NADP-linked domain"/>
    <property type="match status" value="1"/>
</dbReference>
<dbReference type="Gene3D" id="3.40.50.80">
    <property type="entry name" value="Nucleotide-binding domain of ferredoxin-NADP reductase (FNR) module"/>
    <property type="match status" value="1"/>
</dbReference>
<evidence type="ECO:0000256" key="1">
    <source>
        <dbReference type="ARBA" id="ARBA00001974"/>
    </source>
</evidence>
<dbReference type="Proteomes" id="UP000199615">
    <property type="component" value="Unassembled WGS sequence"/>
</dbReference>
<keyword evidence="12 13" id="KW-0472">Membrane</keyword>
<gene>
    <name evidence="15" type="ORF">SAMN05444123_101102</name>
</gene>
<keyword evidence="16" id="KW-1185">Reference proteome</keyword>
<keyword evidence="9" id="KW-0560">Oxidoreductase</keyword>
<keyword evidence="11" id="KW-0411">Iron-sulfur</keyword>
<keyword evidence="3" id="KW-0285">Flavoprotein</keyword>
<evidence type="ECO:0000256" key="4">
    <source>
        <dbReference type="ARBA" id="ARBA00022692"/>
    </source>
</evidence>
<dbReference type="EMBL" id="FODT01000001">
    <property type="protein sequence ID" value="SEO05255.1"/>
    <property type="molecule type" value="Genomic_DNA"/>
</dbReference>
<evidence type="ECO:0000313" key="15">
    <source>
        <dbReference type="EMBL" id="SEO05255.1"/>
    </source>
</evidence>
<keyword evidence="5" id="KW-0001">2Fe-2S</keyword>